<dbReference type="GO" id="GO:0007094">
    <property type="term" value="P:mitotic spindle assembly checkpoint signaling"/>
    <property type="evidence" value="ECO:0007669"/>
    <property type="project" value="InterPro"/>
</dbReference>
<evidence type="ECO:0000256" key="2">
    <source>
        <dbReference type="ARBA" id="ARBA00008029"/>
    </source>
</evidence>
<dbReference type="GO" id="GO:0072686">
    <property type="term" value="C:mitotic spindle"/>
    <property type="evidence" value="ECO:0007669"/>
    <property type="project" value="TreeGrafter"/>
</dbReference>
<dbReference type="Gene3D" id="6.10.250.90">
    <property type="match status" value="1"/>
</dbReference>
<dbReference type="Proteomes" id="UP000245119">
    <property type="component" value="Linkage Group LG1"/>
</dbReference>
<protein>
    <recommendedName>
        <fullName evidence="11">Mitotic spindle assembly checkpoint protein MAD1</fullName>
    </recommendedName>
</protein>
<evidence type="ECO:0000256" key="1">
    <source>
        <dbReference type="ARBA" id="ARBA00004123"/>
    </source>
</evidence>
<keyword evidence="4" id="KW-0498">Mitosis</keyword>
<sequence length="737" mass="86294">MEPSLDTTASIRMQKDFDAFLSGIENKGEHPSFLLDLDGNLTKGLPNPKQQKDASSLNIKHLTEKEKEGKRKETELLAARSQIALLQSQLSSLQSSHKRARIEFETDLEAVKNKRYHETERMSELRLKLQQTIETKEAMRNELAEERREWESVRSGLEAKLRQVQREKMVLEEEIQKVHEESWKQMMELKHESGRCLVELQLNVTELEEAKAQLNLQNQQIKEMRTQLKDLEEVQQKLHKSDERIKELEEVVAQHKEDAAIAHAMRADVEKVPGLEKELVKLRTENEYYRHHQHNILLLQEQHASMKLKFEQAEKRLEDLTRLQFENEELNGRLQRWEAEDSSGSRRPQSPSQLSRRVMELQIAQALALEQNGELQSRLSIAEAELEEAKELKQKMSEDLTSLKLQREQHEDKTKRLHRKLLLVTKERECYKRILDSYESEITVQLPANARVQQLEEVVEEYRTQLQELETQLQQLTDNNSTLTARCRELERHQQKEKVTVQPISLKADQEKIQQLVERIVELEYKLKVSENDKMVLEMRIEQRHLQGDFDPSCTKILHYSLNPAALAQKQRQQELERLQEENAQLTARVQVLESKRGAVEDVTEQVDQMLHSASDSKVIEELRAQLALEELRKKRLVEAFKKTSHEFRETCYQLLGYKIDMPATGQYRLASMYAESPHDYLLFKQGPSGEIQMLQTEFSERQQDKMDLYLQHKDSIPALLSAITLDLFNQQTMNLG</sequence>
<keyword evidence="3" id="KW-0132">Cell division</keyword>
<evidence type="ECO:0000256" key="4">
    <source>
        <dbReference type="ARBA" id="ARBA00022776"/>
    </source>
</evidence>
<feature type="compositionally biased region" description="Basic and acidic residues" evidence="8">
    <location>
        <begin position="61"/>
        <end position="70"/>
    </location>
</feature>
<feature type="coiled-coil region" evidence="7">
    <location>
        <begin position="565"/>
        <end position="596"/>
    </location>
</feature>
<keyword evidence="7" id="KW-0175">Coiled coil</keyword>
<dbReference type="EMBL" id="PZQS01000001">
    <property type="protein sequence ID" value="PVD38677.1"/>
    <property type="molecule type" value="Genomic_DNA"/>
</dbReference>
<evidence type="ECO:0000256" key="5">
    <source>
        <dbReference type="ARBA" id="ARBA00023242"/>
    </source>
</evidence>
<dbReference type="GO" id="GO:0051301">
    <property type="term" value="P:cell division"/>
    <property type="evidence" value="ECO:0007669"/>
    <property type="project" value="UniProtKB-KW"/>
</dbReference>
<name>A0A2T7PZ52_POMCA</name>
<feature type="coiled-coil region" evidence="7">
    <location>
        <begin position="372"/>
        <end position="420"/>
    </location>
</feature>
<reference evidence="9 10" key="1">
    <citation type="submission" date="2018-04" db="EMBL/GenBank/DDBJ databases">
        <title>The genome of golden apple snail Pomacea canaliculata provides insight into stress tolerance and invasive adaptation.</title>
        <authorList>
            <person name="Liu C."/>
            <person name="Liu B."/>
            <person name="Ren Y."/>
            <person name="Zhang Y."/>
            <person name="Wang H."/>
            <person name="Li S."/>
            <person name="Jiang F."/>
            <person name="Yin L."/>
            <person name="Zhang G."/>
            <person name="Qian W."/>
            <person name="Fan W."/>
        </authorList>
    </citation>
    <scope>NUCLEOTIDE SEQUENCE [LARGE SCALE GENOMIC DNA]</scope>
    <source>
        <strain evidence="9">SZHN2017</strain>
        <tissue evidence="9">Muscle</tissue>
    </source>
</reference>
<evidence type="ECO:0000256" key="8">
    <source>
        <dbReference type="SAM" id="MobiDB-lite"/>
    </source>
</evidence>
<dbReference type="GO" id="GO:0005635">
    <property type="term" value="C:nuclear envelope"/>
    <property type="evidence" value="ECO:0007669"/>
    <property type="project" value="TreeGrafter"/>
</dbReference>
<keyword evidence="6" id="KW-0131">Cell cycle</keyword>
<dbReference type="AlphaFoldDB" id="A0A2T7PZ52"/>
<gene>
    <name evidence="9" type="ORF">C0Q70_01297</name>
</gene>
<dbReference type="OrthoDB" id="331602at2759"/>
<evidence type="ECO:0008006" key="11">
    <source>
        <dbReference type="Google" id="ProtNLM"/>
    </source>
</evidence>
<evidence type="ECO:0000256" key="3">
    <source>
        <dbReference type="ARBA" id="ARBA00022618"/>
    </source>
</evidence>
<comment type="subcellular location">
    <subcellularLocation>
        <location evidence="1">Nucleus</location>
    </subcellularLocation>
</comment>
<dbReference type="GO" id="GO:0000776">
    <property type="term" value="C:kinetochore"/>
    <property type="evidence" value="ECO:0007669"/>
    <property type="project" value="TreeGrafter"/>
</dbReference>
<dbReference type="GO" id="GO:0051315">
    <property type="term" value="P:attachment of mitotic spindle microtubules to kinetochore"/>
    <property type="evidence" value="ECO:0007669"/>
    <property type="project" value="TreeGrafter"/>
</dbReference>
<organism evidence="9 10">
    <name type="scientific">Pomacea canaliculata</name>
    <name type="common">Golden apple snail</name>
    <dbReference type="NCBI Taxonomy" id="400727"/>
    <lineage>
        <taxon>Eukaryota</taxon>
        <taxon>Metazoa</taxon>
        <taxon>Spiralia</taxon>
        <taxon>Lophotrochozoa</taxon>
        <taxon>Mollusca</taxon>
        <taxon>Gastropoda</taxon>
        <taxon>Caenogastropoda</taxon>
        <taxon>Architaenioglossa</taxon>
        <taxon>Ampullarioidea</taxon>
        <taxon>Ampullariidae</taxon>
        <taxon>Pomacea</taxon>
    </lineage>
</organism>
<keyword evidence="10" id="KW-1185">Reference proteome</keyword>
<accession>A0A2T7PZ52</accession>
<proteinExistence type="inferred from homology"/>
<feature type="region of interest" description="Disordered" evidence="8">
    <location>
        <begin position="44"/>
        <end position="70"/>
    </location>
</feature>
<evidence type="ECO:0000313" key="9">
    <source>
        <dbReference type="EMBL" id="PVD38677.1"/>
    </source>
</evidence>
<dbReference type="Gene3D" id="3.30.457.60">
    <property type="match status" value="1"/>
</dbReference>
<comment type="similarity">
    <text evidence="2">Belongs to the MAD1 family.</text>
</comment>
<dbReference type="SUPFAM" id="SSF75704">
    <property type="entry name" value="Mitotic arrest deficient-like 1, Mad1"/>
    <property type="match status" value="1"/>
</dbReference>
<dbReference type="Pfam" id="PF05557">
    <property type="entry name" value="MAD"/>
    <property type="match status" value="1"/>
</dbReference>
<keyword evidence="5" id="KW-0539">Nucleus</keyword>
<evidence type="ECO:0000313" key="10">
    <source>
        <dbReference type="Proteomes" id="UP000245119"/>
    </source>
</evidence>
<dbReference type="FunFam" id="3.30.457.60:FF:000002">
    <property type="entry name" value="Mitotic spindle assembly checkpoint protein MAD1"/>
    <property type="match status" value="1"/>
</dbReference>
<dbReference type="PANTHER" id="PTHR23168:SF0">
    <property type="entry name" value="MITOTIC SPINDLE ASSEMBLY CHECKPOINT PROTEIN MAD1"/>
    <property type="match status" value="1"/>
</dbReference>
<dbReference type="STRING" id="400727.A0A2T7PZ52"/>
<dbReference type="PANTHER" id="PTHR23168">
    <property type="entry name" value="MITOTIC SPINDLE ASSEMBLY CHECKPOINT PROTEIN MAD1 MITOTIC ARREST DEFICIENT-LIKE PROTEIN 1"/>
    <property type="match status" value="1"/>
</dbReference>
<feature type="region of interest" description="Disordered" evidence="8">
    <location>
        <begin position="335"/>
        <end position="355"/>
    </location>
</feature>
<dbReference type="Gene3D" id="1.20.5.170">
    <property type="match status" value="1"/>
</dbReference>
<evidence type="ECO:0000256" key="7">
    <source>
        <dbReference type="SAM" id="Coils"/>
    </source>
</evidence>
<evidence type="ECO:0000256" key="6">
    <source>
        <dbReference type="ARBA" id="ARBA00023306"/>
    </source>
</evidence>
<feature type="compositionally biased region" description="Low complexity" evidence="8">
    <location>
        <begin position="345"/>
        <end position="355"/>
    </location>
</feature>
<dbReference type="InterPro" id="IPR008672">
    <property type="entry name" value="Mad1"/>
</dbReference>
<comment type="caution">
    <text evidence="9">The sequence shown here is derived from an EMBL/GenBank/DDBJ whole genome shotgun (WGS) entry which is preliminary data.</text>
</comment>
<feature type="coiled-coil region" evidence="7">
    <location>
        <begin position="452"/>
        <end position="533"/>
    </location>
</feature>
<feature type="coiled-coil region" evidence="7">
    <location>
        <begin position="83"/>
        <end position="265"/>
    </location>
</feature>